<evidence type="ECO:0000256" key="3">
    <source>
        <dbReference type="ARBA" id="ARBA00022723"/>
    </source>
</evidence>
<dbReference type="CDD" id="cd00454">
    <property type="entry name" value="TrHb1_N"/>
    <property type="match status" value="1"/>
</dbReference>
<dbReference type="Gene3D" id="1.10.490.10">
    <property type="entry name" value="Globins"/>
    <property type="match status" value="1"/>
</dbReference>
<evidence type="ECO:0000313" key="7">
    <source>
        <dbReference type="Proteomes" id="UP000468687"/>
    </source>
</evidence>
<dbReference type="SUPFAM" id="SSF46458">
    <property type="entry name" value="Globin-like"/>
    <property type="match status" value="1"/>
</dbReference>
<gene>
    <name evidence="6" type="ORF">G3T38_02380</name>
</gene>
<dbReference type="AlphaFoldDB" id="A0A6P0HEG2"/>
<dbReference type="GO" id="GO:0020037">
    <property type="term" value="F:heme binding"/>
    <property type="evidence" value="ECO:0007669"/>
    <property type="project" value="InterPro"/>
</dbReference>
<reference evidence="6 7" key="1">
    <citation type="journal article" date="2014" name="Int. J. Syst. Evol. Microbiol.">
        <title>Nocardioides zeae sp. nov., isolated from the stem of Zea mays.</title>
        <authorList>
            <person name="Glaeser S.P."/>
            <person name="McInroy J.A."/>
            <person name="Busse H.J."/>
            <person name="Kampfer P."/>
        </authorList>
    </citation>
    <scope>NUCLEOTIDE SEQUENCE [LARGE SCALE GENOMIC DNA]</scope>
    <source>
        <strain evidence="6 7">JCM 30728</strain>
    </source>
</reference>
<comment type="caution">
    <text evidence="6">The sequence shown here is derived from an EMBL/GenBank/DDBJ whole genome shotgun (WGS) entry which is preliminary data.</text>
</comment>
<dbReference type="InterPro" id="IPR001486">
    <property type="entry name" value="Hemoglobin_trunc"/>
</dbReference>
<dbReference type="EMBL" id="JAAGXA010000001">
    <property type="protein sequence ID" value="NEN77118.1"/>
    <property type="molecule type" value="Genomic_DNA"/>
</dbReference>
<sequence>MTDTTASTAAAAPADDASLYDRLGGLPTVTFLAATLVQRAMLNPTIGHIWNHKTQAEVQEEISGFVEFLGEHWGGPHTYTGPDMATAHRGMGVTEEYWNALFDDIVTPAYAEFGLPEREAKEIDDFLRSFKPVVVGSPTFKEVLQANPDMDVMAGMESVGVRWPAPRNAAE</sequence>
<keyword evidence="2 5" id="KW-0349">Heme</keyword>
<feature type="binding site" description="distal binding residue" evidence="5">
    <location>
        <position position="88"/>
    </location>
    <ligand>
        <name>heme</name>
        <dbReference type="ChEBI" id="CHEBI:30413"/>
    </ligand>
    <ligandPart>
        <name>Fe</name>
        <dbReference type="ChEBI" id="CHEBI:18248"/>
    </ligandPart>
</feature>
<keyword evidence="7" id="KW-1185">Reference proteome</keyword>
<dbReference type="Pfam" id="PF01152">
    <property type="entry name" value="Bac_globin"/>
    <property type="match status" value="1"/>
</dbReference>
<evidence type="ECO:0000256" key="4">
    <source>
        <dbReference type="ARBA" id="ARBA00023004"/>
    </source>
</evidence>
<evidence type="ECO:0000256" key="5">
    <source>
        <dbReference type="PIRSR" id="PIRSR601486-1"/>
    </source>
</evidence>
<evidence type="ECO:0000256" key="2">
    <source>
        <dbReference type="ARBA" id="ARBA00022617"/>
    </source>
</evidence>
<dbReference type="Proteomes" id="UP000468687">
    <property type="component" value="Unassembled WGS sequence"/>
</dbReference>
<dbReference type="InterPro" id="IPR012292">
    <property type="entry name" value="Globin/Proto"/>
</dbReference>
<dbReference type="RefSeq" id="WP_163770444.1">
    <property type="nucleotide sequence ID" value="NZ_JAAGXA010000001.1"/>
</dbReference>
<proteinExistence type="predicted"/>
<organism evidence="6 7">
    <name type="scientific">Nocardioides zeae</name>
    <dbReference type="NCBI Taxonomy" id="1457234"/>
    <lineage>
        <taxon>Bacteria</taxon>
        <taxon>Bacillati</taxon>
        <taxon>Actinomycetota</taxon>
        <taxon>Actinomycetes</taxon>
        <taxon>Propionibacteriales</taxon>
        <taxon>Nocardioidaceae</taxon>
        <taxon>Nocardioides</taxon>
    </lineage>
</organism>
<name>A0A6P0HEG2_9ACTN</name>
<accession>A0A6P0HEG2</accession>
<evidence type="ECO:0000313" key="6">
    <source>
        <dbReference type="EMBL" id="NEN77118.1"/>
    </source>
</evidence>
<dbReference type="InterPro" id="IPR009050">
    <property type="entry name" value="Globin-like_sf"/>
</dbReference>
<keyword evidence="4 5" id="KW-0408">Iron</keyword>
<dbReference type="GO" id="GO:0046872">
    <property type="term" value="F:metal ion binding"/>
    <property type="evidence" value="ECO:0007669"/>
    <property type="project" value="UniProtKB-KW"/>
</dbReference>
<dbReference type="GO" id="GO:0019825">
    <property type="term" value="F:oxygen binding"/>
    <property type="evidence" value="ECO:0007669"/>
    <property type="project" value="InterPro"/>
</dbReference>
<protein>
    <submittedName>
        <fullName evidence="6">Group 1 truncated hemoglobin</fullName>
    </submittedName>
</protein>
<keyword evidence="3 5" id="KW-0479">Metal-binding</keyword>
<evidence type="ECO:0000256" key="1">
    <source>
        <dbReference type="ARBA" id="ARBA00022448"/>
    </source>
</evidence>
<keyword evidence="1" id="KW-0813">Transport</keyword>